<evidence type="ECO:0000256" key="4">
    <source>
        <dbReference type="ARBA" id="ARBA00022837"/>
    </source>
</evidence>
<evidence type="ECO:0000256" key="3">
    <source>
        <dbReference type="ARBA" id="ARBA00022801"/>
    </source>
</evidence>
<dbReference type="GO" id="GO:0046872">
    <property type="term" value="F:metal ion binding"/>
    <property type="evidence" value="ECO:0007669"/>
    <property type="project" value="UniProtKB-KW"/>
</dbReference>
<keyword evidence="4" id="KW-0106">Calcium</keyword>
<organism evidence="6">
    <name type="scientific">Caldilineaceae bacterium SB0662_bin_9</name>
    <dbReference type="NCBI Taxonomy" id="2605258"/>
    <lineage>
        <taxon>Bacteria</taxon>
        <taxon>Bacillati</taxon>
        <taxon>Chloroflexota</taxon>
        <taxon>Caldilineae</taxon>
        <taxon>Caldilineales</taxon>
        <taxon>Caldilineaceae</taxon>
    </lineage>
</organism>
<protein>
    <submittedName>
        <fullName evidence="6">Sulfatase-like hydrolase/transferase</fullName>
    </submittedName>
</protein>
<dbReference type="Gene3D" id="3.40.720.10">
    <property type="entry name" value="Alkaline Phosphatase, subunit A"/>
    <property type="match status" value="1"/>
</dbReference>
<name>A0A6B1DST8_9CHLR</name>
<dbReference type="Pfam" id="PF00884">
    <property type="entry name" value="Sulfatase"/>
    <property type="match status" value="1"/>
</dbReference>
<evidence type="ECO:0000259" key="5">
    <source>
        <dbReference type="Pfam" id="PF00884"/>
    </source>
</evidence>
<keyword evidence="3 6" id="KW-0378">Hydrolase</keyword>
<dbReference type="InterPro" id="IPR000917">
    <property type="entry name" value="Sulfatase_N"/>
</dbReference>
<sequence length="512" mass="57989">MPKPPNILLITSDQQHWNTLGTTNPRIRTPALDRLAREGTTFTRAYCPNPTCSPTRASLITGQYPSRHGCWAIGVGLPENVPTVGDALTRAGYGTGLIGKAHFQPLASTPDSPSIECQPLLRDLDYWRRFKGDWYGFQHVETARMHGFESHAGQHYAIWMEENGLVNWQDYFQQWPPDPSDKYARGRYLRGGMTWDLPERFHHSHWVGERTCAYIEDAAATERPFFLWSSFFDPHPPYVIPEPWSSMYDPADMEIGHFVEGEMASMPRHHQLTREPSPDFSDWNEPGGRGVHGFHSHLHSEADMRRSMAIYYGMIGLMDANIGRILDTLDSQGVADNTLVIFTSDHGHFLGQHGLIAKGPFHYEDVVRVPMIVRHPGKVPAGARSAALQSLVDFPQTFLSAAGCETPRVMQGVDQLDAWHGSARAVRDWAMVENRHNPTTVHLRTLITDRYKITLYRGTAEGELFDLEADPDETRNLFHARDHAEVRMDLMHRFLQAEMERESSPMARVAGA</sequence>
<keyword evidence="6" id="KW-0808">Transferase</keyword>
<dbReference type="PANTHER" id="PTHR42693:SF53">
    <property type="entry name" value="ENDO-4-O-SULFATASE"/>
    <property type="match status" value="1"/>
</dbReference>
<dbReference type="AlphaFoldDB" id="A0A6B1DST8"/>
<dbReference type="InterPro" id="IPR024607">
    <property type="entry name" value="Sulfatase_CS"/>
</dbReference>
<dbReference type="PANTHER" id="PTHR42693">
    <property type="entry name" value="ARYLSULFATASE FAMILY MEMBER"/>
    <property type="match status" value="1"/>
</dbReference>
<dbReference type="GO" id="GO:0004065">
    <property type="term" value="F:arylsulfatase activity"/>
    <property type="evidence" value="ECO:0007669"/>
    <property type="project" value="TreeGrafter"/>
</dbReference>
<reference evidence="6" key="1">
    <citation type="submission" date="2019-09" db="EMBL/GenBank/DDBJ databases">
        <title>Characterisation of the sponge microbiome using genome-centric metagenomics.</title>
        <authorList>
            <person name="Engelberts J.P."/>
            <person name="Robbins S.J."/>
            <person name="De Goeij J.M."/>
            <person name="Aranda M."/>
            <person name="Bell S.C."/>
            <person name="Webster N.S."/>
        </authorList>
    </citation>
    <scope>NUCLEOTIDE SEQUENCE</scope>
    <source>
        <strain evidence="6">SB0662_bin_9</strain>
    </source>
</reference>
<comment type="similarity">
    <text evidence="1">Belongs to the sulfatase family.</text>
</comment>
<dbReference type="SUPFAM" id="SSF53649">
    <property type="entry name" value="Alkaline phosphatase-like"/>
    <property type="match status" value="1"/>
</dbReference>
<evidence type="ECO:0000313" key="6">
    <source>
        <dbReference type="EMBL" id="MYD89885.1"/>
    </source>
</evidence>
<dbReference type="InterPro" id="IPR050738">
    <property type="entry name" value="Sulfatase"/>
</dbReference>
<dbReference type="PROSITE" id="PS00523">
    <property type="entry name" value="SULFATASE_1"/>
    <property type="match status" value="1"/>
</dbReference>
<keyword evidence="2" id="KW-0479">Metal-binding</keyword>
<evidence type="ECO:0000256" key="2">
    <source>
        <dbReference type="ARBA" id="ARBA00022723"/>
    </source>
</evidence>
<dbReference type="InterPro" id="IPR017850">
    <property type="entry name" value="Alkaline_phosphatase_core_sf"/>
</dbReference>
<feature type="domain" description="Sulfatase N-terminal" evidence="5">
    <location>
        <begin position="5"/>
        <end position="403"/>
    </location>
</feature>
<dbReference type="GO" id="GO:0016740">
    <property type="term" value="F:transferase activity"/>
    <property type="evidence" value="ECO:0007669"/>
    <property type="project" value="UniProtKB-KW"/>
</dbReference>
<comment type="caution">
    <text evidence="6">The sequence shown here is derived from an EMBL/GenBank/DDBJ whole genome shotgun (WGS) entry which is preliminary data.</text>
</comment>
<dbReference type="EMBL" id="VXPY01000037">
    <property type="protein sequence ID" value="MYD89885.1"/>
    <property type="molecule type" value="Genomic_DNA"/>
</dbReference>
<proteinExistence type="inferred from homology"/>
<evidence type="ECO:0000256" key="1">
    <source>
        <dbReference type="ARBA" id="ARBA00008779"/>
    </source>
</evidence>
<accession>A0A6B1DST8</accession>
<gene>
    <name evidence="6" type="ORF">F4Y08_06030</name>
</gene>